<proteinExistence type="predicted"/>
<feature type="non-terminal residue" evidence="3">
    <location>
        <position position="239"/>
    </location>
</feature>
<keyword evidence="4" id="KW-1185">Reference proteome</keyword>
<dbReference type="PROSITE" id="PS50089">
    <property type="entry name" value="ZF_RING_2"/>
    <property type="match status" value="1"/>
</dbReference>
<dbReference type="Gene3D" id="3.30.40.10">
    <property type="entry name" value="Zinc/RING finger domain, C3HC4 (zinc finger)"/>
    <property type="match status" value="1"/>
</dbReference>
<dbReference type="EMBL" id="MU004314">
    <property type="protein sequence ID" value="KAF2658549.1"/>
    <property type="molecule type" value="Genomic_DNA"/>
</dbReference>
<gene>
    <name evidence="3" type="ORF">K491DRAFT_565479</name>
</gene>
<sequence>PPPLPSLLRYVDNYLLRNAHLHNHPPNPAAVCPICRYQHDQALVPSTFLPLWPCNHWVHYRCLIWHATRLSAARDKCPCCNTPLFIWEGMTALTLATRTSLEFENENLPRMQYDKDSRMWVKNSGEQYVSDCVVIEMMIRRHWNREMRRFQLSEDPSDRSPNLVALFYAVFSEIENMGRPTSAWLGRQTEVGYHLWGMLIWHKMRRFLEEECMWVVGTEGWTKFLDGGMSLQGKILGDV</sequence>
<accession>A0A6A6TEY4</accession>
<keyword evidence="1" id="KW-0862">Zinc</keyword>
<protein>
    <recommendedName>
        <fullName evidence="2">RING-type domain-containing protein</fullName>
    </recommendedName>
</protein>
<dbReference type="OrthoDB" id="3793888at2759"/>
<name>A0A6A6TEY4_9PLEO</name>
<organism evidence="3 4">
    <name type="scientific">Lophiostoma macrostomum CBS 122681</name>
    <dbReference type="NCBI Taxonomy" id="1314788"/>
    <lineage>
        <taxon>Eukaryota</taxon>
        <taxon>Fungi</taxon>
        <taxon>Dikarya</taxon>
        <taxon>Ascomycota</taxon>
        <taxon>Pezizomycotina</taxon>
        <taxon>Dothideomycetes</taxon>
        <taxon>Pleosporomycetidae</taxon>
        <taxon>Pleosporales</taxon>
        <taxon>Lophiostomataceae</taxon>
        <taxon>Lophiostoma</taxon>
    </lineage>
</organism>
<dbReference type="AlphaFoldDB" id="A0A6A6TEY4"/>
<evidence type="ECO:0000259" key="2">
    <source>
        <dbReference type="PROSITE" id="PS50089"/>
    </source>
</evidence>
<evidence type="ECO:0000313" key="3">
    <source>
        <dbReference type="EMBL" id="KAF2658549.1"/>
    </source>
</evidence>
<dbReference type="InterPro" id="IPR001841">
    <property type="entry name" value="Znf_RING"/>
</dbReference>
<dbReference type="GO" id="GO:0008270">
    <property type="term" value="F:zinc ion binding"/>
    <property type="evidence" value="ECO:0007669"/>
    <property type="project" value="UniProtKB-KW"/>
</dbReference>
<evidence type="ECO:0000313" key="4">
    <source>
        <dbReference type="Proteomes" id="UP000799324"/>
    </source>
</evidence>
<dbReference type="Proteomes" id="UP000799324">
    <property type="component" value="Unassembled WGS sequence"/>
</dbReference>
<reference evidence="3" key="1">
    <citation type="journal article" date="2020" name="Stud. Mycol.">
        <title>101 Dothideomycetes genomes: a test case for predicting lifestyles and emergence of pathogens.</title>
        <authorList>
            <person name="Haridas S."/>
            <person name="Albert R."/>
            <person name="Binder M."/>
            <person name="Bloem J."/>
            <person name="Labutti K."/>
            <person name="Salamov A."/>
            <person name="Andreopoulos B."/>
            <person name="Baker S."/>
            <person name="Barry K."/>
            <person name="Bills G."/>
            <person name="Bluhm B."/>
            <person name="Cannon C."/>
            <person name="Castanera R."/>
            <person name="Culley D."/>
            <person name="Daum C."/>
            <person name="Ezra D."/>
            <person name="Gonzalez J."/>
            <person name="Henrissat B."/>
            <person name="Kuo A."/>
            <person name="Liang C."/>
            <person name="Lipzen A."/>
            <person name="Lutzoni F."/>
            <person name="Magnuson J."/>
            <person name="Mondo S."/>
            <person name="Nolan M."/>
            <person name="Ohm R."/>
            <person name="Pangilinan J."/>
            <person name="Park H.-J."/>
            <person name="Ramirez L."/>
            <person name="Alfaro M."/>
            <person name="Sun H."/>
            <person name="Tritt A."/>
            <person name="Yoshinaga Y."/>
            <person name="Zwiers L.-H."/>
            <person name="Turgeon B."/>
            <person name="Goodwin S."/>
            <person name="Spatafora J."/>
            <person name="Crous P."/>
            <person name="Grigoriev I."/>
        </authorList>
    </citation>
    <scope>NUCLEOTIDE SEQUENCE</scope>
    <source>
        <strain evidence="3">CBS 122681</strain>
    </source>
</reference>
<keyword evidence="1" id="KW-0863">Zinc-finger</keyword>
<evidence type="ECO:0000256" key="1">
    <source>
        <dbReference type="PROSITE-ProRule" id="PRU00175"/>
    </source>
</evidence>
<keyword evidence="1" id="KW-0479">Metal-binding</keyword>
<feature type="domain" description="RING-type" evidence="2">
    <location>
        <begin position="32"/>
        <end position="81"/>
    </location>
</feature>
<dbReference type="SUPFAM" id="SSF57850">
    <property type="entry name" value="RING/U-box"/>
    <property type="match status" value="1"/>
</dbReference>
<dbReference type="InterPro" id="IPR013083">
    <property type="entry name" value="Znf_RING/FYVE/PHD"/>
</dbReference>
<feature type="non-terminal residue" evidence="3">
    <location>
        <position position="1"/>
    </location>
</feature>